<evidence type="ECO:0000313" key="5">
    <source>
        <dbReference type="Proteomes" id="UP000596035"/>
    </source>
</evidence>
<dbReference type="Pfam" id="PF13302">
    <property type="entry name" value="Acetyltransf_3"/>
    <property type="match status" value="1"/>
</dbReference>
<dbReference type="Proteomes" id="UP000196710">
    <property type="component" value="Chromosome"/>
</dbReference>
<sequence>MLYLKEANLEDIEKEYLFITGMPKDECGFMNPGSGCTREEFEREILPGYINHSKGIGIKEGRVPDTAFFLWEGDNLVGLFKLRHYLTEALANGAGHIGYEIAPEYRGRGYATEGLRLTIEKAWEIIPEEEIYMSVRRGNPASLRVQVKNGAYVHHEDETHFYTRIKKPEKL</sequence>
<dbReference type="SUPFAM" id="SSF55729">
    <property type="entry name" value="Acyl-CoA N-acyltransferases (Nat)"/>
    <property type="match status" value="1"/>
</dbReference>
<evidence type="ECO:0000259" key="1">
    <source>
        <dbReference type="PROSITE" id="PS51186"/>
    </source>
</evidence>
<protein>
    <submittedName>
        <fullName evidence="3">GNAT family N-acetyltransferase</fullName>
    </submittedName>
</protein>
<dbReference type="Gene3D" id="3.40.630.30">
    <property type="match status" value="1"/>
</dbReference>
<reference evidence="2" key="1">
    <citation type="journal article" date="2017" name="Genome Announc.">
        <title>High-Quality Whole-Genome Sequences of the Oligo-Mouse-Microbiota Bacterial Community.</title>
        <authorList>
            <person name="Garzetti D."/>
            <person name="Brugiroux S."/>
            <person name="Bunk B."/>
            <person name="Pukall R."/>
            <person name="McCoy K.D."/>
            <person name="Macpherson A.J."/>
            <person name="Stecher B."/>
        </authorList>
    </citation>
    <scope>NUCLEOTIDE SEQUENCE</scope>
    <source>
        <strain evidence="2">KB18</strain>
    </source>
</reference>
<reference evidence="4" key="2">
    <citation type="submission" date="2017-05" db="EMBL/GenBank/DDBJ databases">
        <title>Improved OligoMM genomes.</title>
        <authorList>
            <person name="Garzetti D."/>
        </authorList>
    </citation>
    <scope>NUCLEOTIDE SEQUENCE [LARGE SCALE GENOMIC DNA]</scope>
    <source>
        <strain evidence="4">KB18</strain>
    </source>
</reference>
<evidence type="ECO:0000313" key="2">
    <source>
        <dbReference type="EMBL" id="ASB39611.1"/>
    </source>
</evidence>
<name>A0A1Z2XMI6_9FIRM</name>
<evidence type="ECO:0000313" key="4">
    <source>
        <dbReference type="Proteomes" id="UP000196710"/>
    </source>
</evidence>
<dbReference type="GO" id="GO:0016747">
    <property type="term" value="F:acyltransferase activity, transferring groups other than amino-acyl groups"/>
    <property type="evidence" value="ECO:0007669"/>
    <property type="project" value="InterPro"/>
</dbReference>
<reference evidence="3 5" key="3">
    <citation type="submission" date="2020-11" db="EMBL/GenBank/DDBJ databases">
        <title>Closed and high quality bacterial genomes of the OMM12 community.</title>
        <authorList>
            <person name="Marbouty M."/>
            <person name="Lamy-Besnier Q."/>
            <person name="Debarbieux L."/>
            <person name="Koszul R."/>
        </authorList>
    </citation>
    <scope>NUCLEOTIDE SEQUENCE [LARGE SCALE GENOMIC DNA]</scope>
    <source>
        <strain evidence="3 5">KB18</strain>
    </source>
</reference>
<keyword evidence="4" id="KW-1185">Reference proteome</keyword>
<dbReference type="PANTHER" id="PTHR39173:SF1">
    <property type="entry name" value="ACETYLTRANSFERASE"/>
    <property type="match status" value="1"/>
</dbReference>
<dbReference type="PANTHER" id="PTHR39173">
    <property type="entry name" value="ACETYLTRANSFERASE"/>
    <property type="match status" value="1"/>
</dbReference>
<proteinExistence type="predicted"/>
<feature type="domain" description="N-acetyltransferase" evidence="1">
    <location>
        <begin position="2"/>
        <end position="171"/>
    </location>
</feature>
<gene>
    <name evidence="2" type="ORF">ADH66_02410</name>
    <name evidence="3" type="ORF">I5Q82_12450</name>
</gene>
<evidence type="ECO:0000313" key="3">
    <source>
        <dbReference type="EMBL" id="QQR28902.1"/>
    </source>
</evidence>
<dbReference type="InterPro" id="IPR016181">
    <property type="entry name" value="Acyl_CoA_acyltransferase"/>
</dbReference>
<dbReference type="Proteomes" id="UP000596035">
    <property type="component" value="Chromosome"/>
</dbReference>
<dbReference type="KEGG" id="amur:ADH66_02410"/>
<accession>A0A1Z2XMI6</accession>
<dbReference type="PROSITE" id="PS51186">
    <property type="entry name" value="GNAT"/>
    <property type="match status" value="1"/>
</dbReference>
<dbReference type="InterPro" id="IPR000182">
    <property type="entry name" value="GNAT_dom"/>
</dbReference>
<dbReference type="EMBL" id="CP021422">
    <property type="protein sequence ID" value="ASB39611.1"/>
    <property type="molecule type" value="Genomic_DNA"/>
</dbReference>
<dbReference type="AlphaFoldDB" id="A0A1Z2XMI6"/>
<organism evidence="3 5">
    <name type="scientific">Acutalibacter muris</name>
    <dbReference type="NCBI Taxonomy" id="1796620"/>
    <lineage>
        <taxon>Bacteria</taxon>
        <taxon>Bacillati</taxon>
        <taxon>Bacillota</taxon>
        <taxon>Clostridia</taxon>
        <taxon>Eubacteriales</taxon>
        <taxon>Acutalibacteraceae</taxon>
        <taxon>Acutalibacter</taxon>
    </lineage>
</organism>
<dbReference type="EMBL" id="CP065321">
    <property type="protein sequence ID" value="QQR28902.1"/>
    <property type="molecule type" value="Genomic_DNA"/>
</dbReference>
<dbReference type="RefSeq" id="WP_066536135.1">
    <property type="nucleotide sequence ID" value="NZ_CAJTCQ010000002.1"/>
</dbReference>